<protein>
    <submittedName>
        <fullName evidence="2">Uncharacterized protein</fullName>
    </submittedName>
</protein>
<dbReference type="Proteomes" id="UP000324222">
    <property type="component" value="Unassembled WGS sequence"/>
</dbReference>
<organism evidence="2 3">
    <name type="scientific">Portunus trituberculatus</name>
    <name type="common">Swimming crab</name>
    <name type="synonym">Neptunus trituberculatus</name>
    <dbReference type="NCBI Taxonomy" id="210409"/>
    <lineage>
        <taxon>Eukaryota</taxon>
        <taxon>Metazoa</taxon>
        <taxon>Ecdysozoa</taxon>
        <taxon>Arthropoda</taxon>
        <taxon>Crustacea</taxon>
        <taxon>Multicrustacea</taxon>
        <taxon>Malacostraca</taxon>
        <taxon>Eumalacostraca</taxon>
        <taxon>Eucarida</taxon>
        <taxon>Decapoda</taxon>
        <taxon>Pleocyemata</taxon>
        <taxon>Brachyura</taxon>
        <taxon>Eubrachyura</taxon>
        <taxon>Portunoidea</taxon>
        <taxon>Portunidae</taxon>
        <taxon>Portuninae</taxon>
        <taxon>Portunus</taxon>
    </lineage>
</organism>
<keyword evidence="3" id="KW-1185">Reference proteome</keyword>
<dbReference type="EMBL" id="VSRR010015407">
    <property type="protein sequence ID" value="MPC58133.1"/>
    <property type="molecule type" value="Genomic_DNA"/>
</dbReference>
<feature type="compositionally biased region" description="Basic residues" evidence="1">
    <location>
        <begin position="16"/>
        <end position="30"/>
    </location>
</feature>
<evidence type="ECO:0000256" key="1">
    <source>
        <dbReference type="SAM" id="MobiDB-lite"/>
    </source>
</evidence>
<sequence length="64" mass="7455">MKVVTQTPVFVIDAKRGKRANQGQKKRKDKKGPLECWLSNKEEKRQPKLRSKCLDTSLLREDKS</sequence>
<proteinExistence type="predicted"/>
<evidence type="ECO:0000313" key="2">
    <source>
        <dbReference type="EMBL" id="MPC58133.1"/>
    </source>
</evidence>
<accession>A0A5B7GKU7</accession>
<feature type="region of interest" description="Disordered" evidence="1">
    <location>
        <begin position="14"/>
        <end position="39"/>
    </location>
</feature>
<comment type="caution">
    <text evidence="2">The sequence shown here is derived from an EMBL/GenBank/DDBJ whole genome shotgun (WGS) entry which is preliminary data.</text>
</comment>
<name>A0A5B7GKU7_PORTR</name>
<evidence type="ECO:0000313" key="3">
    <source>
        <dbReference type="Proteomes" id="UP000324222"/>
    </source>
</evidence>
<reference evidence="2 3" key="1">
    <citation type="submission" date="2019-05" db="EMBL/GenBank/DDBJ databases">
        <title>Another draft genome of Portunus trituberculatus and its Hox gene families provides insights of decapod evolution.</title>
        <authorList>
            <person name="Jeong J.-H."/>
            <person name="Song I."/>
            <person name="Kim S."/>
            <person name="Choi T."/>
            <person name="Kim D."/>
            <person name="Ryu S."/>
            <person name="Kim W."/>
        </authorList>
    </citation>
    <scope>NUCLEOTIDE SEQUENCE [LARGE SCALE GENOMIC DNA]</scope>
    <source>
        <tissue evidence="2">Muscle</tissue>
    </source>
</reference>
<gene>
    <name evidence="2" type="ORF">E2C01_052128</name>
</gene>
<dbReference type="AlphaFoldDB" id="A0A5B7GKU7"/>